<comment type="caution">
    <text evidence="1">The sequence shown here is derived from an EMBL/GenBank/DDBJ whole genome shotgun (WGS) entry which is preliminary data.</text>
</comment>
<dbReference type="Proteomes" id="UP000556329">
    <property type="component" value="Unassembled WGS sequence"/>
</dbReference>
<name>A0A841P469_9HYPH</name>
<gene>
    <name evidence="1" type="ORF">HNQ71_001005</name>
</gene>
<protein>
    <submittedName>
        <fullName evidence="1">Uncharacterized protein</fullName>
    </submittedName>
</protein>
<reference evidence="1 2" key="1">
    <citation type="submission" date="2020-08" db="EMBL/GenBank/DDBJ databases">
        <title>Genomic Encyclopedia of Type Strains, Phase IV (KMG-IV): sequencing the most valuable type-strain genomes for metagenomic binning, comparative biology and taxonomic classification.</title>
        <authorList>
            <person name="Goeker M."/>
        </authorList>
    </citation>
    <scope>NUCLEOTIDE SEQUENCE [LARGE SCALE GENOMIC DNA]</scope>
    <source>
        <strain evidence="1 2">DSM 100039</strain>
    </source>
</reference>
<sequence>MGCAARLLPAAIATRRCSGLPCRASADIGVPADRTCDMIGSAQGHDRNSKTENCPWSPWFVNRVPGL</sequence>
<accession>A0A841P469</accession>
<keyword evidence="2" id="KW-1185">Reference proteome</keyword>
<dbReference type="EMBL" id="JACHEF010000001">
    <property type="protein sequence ID" value="MBB6408361.1"/>
    <property type="molecule type" value="Genomic_DNA"/>
</dbReference>
<evidence type="ECO:0000313" key="1">
    <source>
        <dbReference type="EMBL" id="MBB6408361.1"/>
    </source>
</evidence>
<dbReference type="AlphaFoldDB" id="A0A841P469"/>
<proteinExistence type="predicted"/>
<organism evidence="1 2">
    <name type="scientific">Mesorhizobium sangaii</name>
    <dbReference type="NCBI Taxonomy" id="505389"/>
    <lineage>
        <taxon>Bacteria</taxon>
        <taxon>Pseudomonadati</taxon>
        <taxon>Pseudomonadota</taxon>
        <taxon>Alphaproteobacteria</taxon>
        <taxon>Hyphomicrobiales</taxon>
        <taxon>Phyllobacteriaceae</taxon>
        <taxon>Mesorhizobium</taxon>
    </lineage>
</organism>
<evidence type="ECO:0000313" key="2">
    <source>
        <dbReference type="Proteomes" id="UP000556329"/>
    </source>
</evidence>